<accession>A0AAE9YQP7</accession>
<reference evidence="2 3" key="2">
    <citation type="journal article" date="2022" name="Mar. Drugs">
        <title>Bioassay-Guided Fractionation Leads to the Detection of Cholic Acid Generated by the Rare Thalassomonas sp.</title>
        <authorList>
            <person name="Pheiffer F."/>
            <person name="Schneider Y.K."/>
            <person name="Hansen E.H."/>
            <person name="Andersen J.H."/>
            <person name="Isaksson J."/>
            <person name="Busche T."/>
            <person name="R C."/>
            <person name="Kalinowski J."/>
            <person name="Zyl L.V."/>
            <person name="Trindade M."/>
        </authorList>
    </citation>
    <scope>NUCLEOTIDE SEQUENCE [LARGE SCALE GENOMIC DNA]</scope>
    <source>
        <strain evidence="2 3">A5K-106</strain>
    </source>
</reference>
<keyword evidence="3" id="KW-1185">Reference proteome</keyword>
<organism evidence="2 3">
    <name type="scientific">Thalassomonas actiniarum</name>
    <dbReference type="NCBI Taxonomy" id="485447"/>
    <lineage>
        <taxon>Bacteria</taxon>
        <taxon>Pseudomonadati</taxon>
        <taxon>Pseudomonadota</taxon>
        <taxon>Gammaproteobacteria</taxon>
        <taxon>Alteromonadales</taxon>
        <taxon>Colwelliaceae</taxon>
        <taxon>Thalassomonas</taxon>
    </lineage>
</organism>
<dbReference type="Pfam" id="PF06945">
    <property type="entry name" value="DUF1289"/>
    <property type="match status" value="1"/>
</dbReference>
<dbReference type="AlphaFoldDB" id="A0AAE9YQP7"/>
<evidence type="ECO:0000313" key="3">
    <source>
        <dbReference type="Proteomes" id="UP000032568"/>
    </source>
</evidence>
<dbReference type="Proteomes" id="UP000032568">
    <property type="component" value="Chromosome"/>
</dbReference>
<proteinExistence type="predicted"/>
<evidence type="ECO:0000256" key="1">
    <source>
        <dbReference type="SAM" id="MobiDB-lite"/>
    </source>
</evidence>
<dbReference type="PANTHER" id="PTHR35175">
    <property type="entry name" value="DUF1289 DOMAIN-CONTAINING PROTEIN"/>
    <property type="match status" value="1"/>
</dbReference>
<dbReference type="KEGG" id="tact:SG35_002205"/>
<evidence type="ECO:0000313" key="2">
    <source>
        <dbReference type="EMBL" id="WDD99514.1"/>
    </source>
</evidence>
<protein>
    <submittedName>
        <fullName evidence="2">DUF1289 domain-containing protein</fullName>
    </submittedName>
</protein>
<dbReference type="InterPro" id="IPR010710">
    <property type="entry name" value="DUF1289"/>
</dbReference>
<dbReference type="PANTHER" id="PTHR35175:SF2">
    <property type="entry name" value="DUF1289 DOMAIN-CONTAINING PROTEIN"/>
    <property type="match status" value="1"/>
</dbReference>
<feature type="region of interest" description="Disordered" evidence="1">
    <location>
        <begin position="1"/>
        <end position="43"/>
    </location>
</feature>
<dbReference type="EMBL" id="CP059735">
    <property type="protein sequence ID" value="WDD99514.1"/>
    <property type="molecule type" value="Genomic_DNA"/>
</dbReference>
<sequence length="96" mass="10833">MKITKVQEPLASKKSLADEEPSADKEPSADEEPSADKAPSAEVSSPCVRNCCLDHQDYCLGCFRHLDEITGWSGFSNEQKRQVLLQCRLRRKNRQP</sequence>
<reference evidence="2 3" key="1">
    <citation type="journal article" date="2015" name="Genome Announc.">
        <title>Draft Genome Sequences of Marine Isolates of Thalassomonas viridans and Thalassomonas actiniarum.</title>
        <authorList>
            <person name="Olonade I."/>
            <person name="van Zyl L.J."/>
            <person name="Trindade M."/>
        </authorList>
    </citation>
    <scope>NUCLEOTIDE SEQUENCE [LARGE SCALE GENOMIC DNA]</scope>
    <source>
        <strain evidence="2 3">A5K-106</strain>
    </source>
</reference>
<gene>
    <name evidence="2" type="ORF">SG35_002205</name>
</gene>
<name>A0AAE9YQP7_9GAMM</name>